<dbReference type="NCBIfam" id="TIGR00486">
    <property type="entry name" value="YbgI_SA1388"/>
    <property type="match status" value="1"/>
</dbReference>
<dbReference type="KEGG" id="dcp:RN607_05395"/>
<name>A0AA96JAI8_9MICO</name>
<evidence type="ECO:0000256" key="5">
    <source>
        <dbReference type="PIRSR" id="PIRSR602678-1"/>
    </source>
</evidence>
<evidence type="ECO:0000313" key="6">
    <source>
        <dbReference type="EMBL" id="WNM28437.1"/>
    </source>
</evidence>
<comment type="similarity">
    <text evidence="1">Belongs to the GTP cyclohydrolase I type 2/NIF3 family.</text>
</comment>
<feature type="binding site" evidence="5">
    <location>
        <position position="237"/>
    </location>
    <ligand>
        <name>a divalent metal cation</name>
        <dbReference type="ChEBI" id="CHEBI:60240"/>
        <label>1</label>
    </ligand>
</feature>
<dbReference type="FunFam" id="3.40.1390.30:FF:000001">
    <property type="entry name" value="GTP cyclohydrolase 1 type 2"/>
    <property type="match status" value="1"/>
</dbReference>
<dbReference type="GO" id="GO:0046872">
    <property type="term" value="F:metal ion binding"/>
    <property type="evidence" value="ECO:0007669"/>
    <property type="project" value="UniProtKB-KW"/>
</dbReference>
<feature type="binding site" evidence="5">
    <location>
        <position position="65"/>
    </location>
    <ligand>
        <name>a divalent metal cation</name>
        <dbReference type="ChEBI" id="CHEBI:60240"/>
        <label>1</label>
    </ligand>
</feature>
<evidence type="ECO:0000256" key="1">
    <source>
        <dbReference type="ARBA" id="ARBA00006964"/>
    </source>
</evidence>
<dbReference type="RefSeq" id="WP_313544849.1">
    <property type="nucleotide sequence ID" value="NZ_CP134880.1"/>
</dbReference>
<evidence type="ECO:0000256" key="4">
    <source>
        <dbReference type="ARBA" id="ARBA00022723"/>
    </source>
</evidence>
<dbReference type="GO" id="GO:0005737">
    <property type="term" value="C:cytoplasm"/>
    <property type="evidence" value="ECO:0007669"/>
    <property type="project" value="TreeGrafter"/>
</dbReference>
<dbReference type="Proteomes" id="UP001303408">
    <property type="component" value="Chromosome"/>
</dbReference>
<dbReference type="PANTHER" id="PTHR13799">
    <property type="entry name" value="NGG1 INTERACTING FACTOR 3"/>
    <property type="match status" value="1"/>
</dbReference>
<proteinExistence type="inferred from homology"/>
<dbReference type="SUPFAM" id="SSF102705">
    <property type="entry name" value="NIF3 (NGG1p interacting factor 3)-like"/>
    <property type="match status" value="1"/>
</dbReference>
<evidence type="ECO:0000256" key="2">
    <source>
        <dbReference type="ARBA" id="ARBA00011643"/>
    </source>
</evidence>
<dbReference type="InterPro" id="IPR036069">
    <property type="entry name" value="DUF34/NIF3_sf"/>
</dbReference>
<organism evidence="6">
    <name type="scientific">Demequina capsici</name>
    <dbReference type="NCBI Taxonomy" id="3075620"/>
    <lineage>
        <taxon>Bacteria</taxon>
        <taxon>Bacillati</taxon>
        <taxon>Actinomycetota</taxon>
        <taxon>Actinomycetes</taxon>
        <taxon>Micrococcales</taxon>
        <taxon>Demequinaceae</taxon>
        <taxon>Demequina</taxon>
    </lineage>
</organism>
<feature type="binding site" evidence="5">
    <location>
        <position position="66"/>
    </location>
    <ligand>
        <name>a divalent metal cation</name>
        <dbReference type="ChEBI" id="CHEBI:60240"/>
        <label>1</label>
    </ligand>
</feature>
<feature type="binding site" evidence="5">
    <location>
        <position position="104"/>
    </location>
    <ligand>
        <name>a divalent metal cation</name>
        <dbReference type="ChEBI" id="CHEBI:60240"/>
        <label>1</label>
    </ligand>
</feature>
<dbReference type="InterPro" id="IPR002678">
    <property type="entry name" value="DUF34/NIF3"/>
</dbReference>
<evidence type="ECO:0000256" key="3">
    <source>
        <dbReference type="ARBA" id="ARBA00022112"/>
    </source>
</evidence>
<sequence length="275" mass="29039">MTQVSDVIAALDERYPPRLAEDWDRNGLVVGRPDAAVERILLAVDPVMAVVDEAVDQDCDLIFTHHPLLLRGVHTVRADSSKGAVVHELIERGIALFNAHTNADAAAGGVADALAADLGVVDTVPLVPDSVDPSLGIGRVGRLAQPMTLHQFVERAADALPPTAHGVRVAGDLTGRIETVAVLGGSGDSFLEAVRAAHADVYVTADLRHHPASDAREQALLGDGRPYLVDVAHSASEWSWLRGAARYLEEALGVSTHVSTLTTDPWTARFGATGS</sequence>
<dbReference type="AlphaFoldDB" id="A0AA96JAI8"/>
<feature type="binding site" evidence="5">
    <location>
        <position position="233"/>
    </location>
    <ligand>
        <name>a divalent metal cation</name>
        <dbReference type="ChEBI" id="CHEBI:60240"/>
        <label>1</label>
    </ligand>
</feature>
<gene>
    <name evidence="6" type="ORF">RN607_05395</name>
</gene>
<protein>
    <recommendedName>
        <fullName evidence="3">GTP cyclohydrolase 1 type 2 homolog</fullName>
    </recommendedName>
</protein>
<keyword evidence="4 5" id="KW-0479">Metal-binding</keyword>
<comment type="subunit">
    <text evidence="2">Homohexamer.</text>
</comment>
<dbReference type="Gene3D" id="3.40.1390.30">
    <property type="entry name" value="NIF3 (NGG1p interacting factor 3)-like"/>
    <property type="match status" value="2"/>
</dbReference>
<dbReference type="PANTHER" id="PTHR13799:SF14">
    <property type="entry name" value="GTP CYCLOHYDROLASE 1 TYPE 2 HOMOLOG"/>
    <property type="match status" value="1"/>
</dbReference>
<dbReference type="Pfam" id="PF01784">
    <property type="entry name" value="DUF34_NIF3"/>
    <property type="match status" value="1"/>
</dbReference>
<reference evidence="6" key="1">
    <citation type="submission" date="2023-09" db="EMBL/GenBank/DDBJ databases">
        <title>Demequina sp. a novel bacteria isolated from Capsicum annuum.</title>
        <authorList>
            <person name="Humaira Z."/>
            <person name="Lee J."/>
            <person name="Cho D."/>
        </authorList>
    </citation>
    <scope>NUCLEOTIDE SEQUENCE</scope>
    <source>
        <strain evidence="6">PMTSA13</strain>
    </source>
</reference>
<dbReference type="EMBL" id="CP134880">
    <property type="protein sequence ID" value="WNM28437.1"/>
    <property type="molecule type" value="Genomic_DNA"/>
</dbReference>
<accession>A0AA96JAI8</accession>